<dbReference type="EMBL" id="VYZN01000076">
    <property type="protein sequence ID" value="KAE9523753.1"/>
    <property type="molecule type" value="Genomic_DNA"/>
</dbReference>
<accession>A0A6G0SZF3</accession>
<evidence type="ECO:0000313" key="2">
    <source>
        <dbReference type="Proteomes" id="UP000475862"/>
    </source>
</evidence>
<sequence>MFKNLRDEKSRKKLLQSISLAGGDGGTYYACFQSNQPCSKILSQNNALNRTKSGDRLISFQILKPSHLPHPKLTLGKRRVIKDQRSYLNIFFLIQNLEKKTSGNININDTSKVHIDSSSITSTLEKFSVGQNLINPFMFLSKSRKSRTYTVGKWWPKNDHDKPYTSMNENANNQIVDSIKATSKCADATHVDNLVPSPYHSIPSTYTYDMCNSVLDNNVEQNVPFLLTLNGENTRRTIMEILLSIENQNNFIIKEQSIIKLVQDRLLNKINGLELNIQGKKNNSNGSSVHLDSDFLSKCPLNDSKYFIKNVGGSNSKNHVQRMMGKFFNDEYATKCTRTGRGKDKTTTVGQSELLNVLKRVLKYTFFSSFNECSSGSSVEFTDSNFENIKEERFGTNNSWALQKNYKFGKKKHDTCFNQLQPENFNNYDPSPIINVTTISSNPSSVLPNNHSVEYPLKDTFTIENNTTFNVLNISSDNPIGQNVQPYSIDLKDKIRSWILHHKVSHNCANSILKIMKSEGLQVPSDVRTLMKTPQSHEIVNMDNGAYIHIGLEKMLTPILKKYFNKIDSNIVLKLGINIDGLPISKCSKSQL</sequence>
<name>A0A6G0SZF3_APHGL</name>
<evidence type="ECO:0000313" key="1">
    <source>
        <dbReference type="EMBL" id="KAE9523753.1"/>
    </source>
</evidence>
<gene>
    <name evidence="1" type="ORF">AGLY_015813</name>
</gene>
<proteinExistence type="predicted"/>
<dbReference type="AlphaFoldDB" id="A0A6G0SZF3"/>
<reference evidence="1 2" key="1">
    <citation type="submission" date="2019-08" db="EMBL/GenBank/DDBJ databases">
        <title>The genome of the soybean aphid Biotype 1, its phylome, world population structure and adaptation to the North American continent.</title>
        <authorList>
            <person name="Giordano R."/>
            <person name="Donthu R.K."/>
            <person name="Hernandez A.G."/>
            <person name="Wright C.L."/>
            <person name="Zimin A.V."/>
        </authorList>
    </citation>
    <scope>NUCLEOTIDE SEQUENCE [LARGE SCALE GENOMIC DNA]</scope>
    <source>
        <tissue evidence="1">Whole aphids</tissue>
    </source>
</reference>
<keyword evidence="2" id="KW-1185">Reference proteome</keyword>
<organism evidence="1 2">
    <name type="scientific">Aphis glycines</name>
    <name type="common">Soybean aphid</name>
    <dbReference type="NCBI Taxonomy" id="307491"/>
    <lineage>
        <taxon>Eukaryota</taxon>
        <taxon>Metazoa</taxon>
        <taxon>Ecdysozoa</taxon>
        <taxon>Arthropoda</taxon>
        <taxon>Hexapoda</taxon>
        <taxon>Insecta</taxon>
        <taxon>Pterygota</taxon>
        <taxon>Neoptera</taxon>
        <taxon>Paraneoptera</taxon>
        <taxon>Hemiptera</taxon>
        <taxon>Sternorrhyncha</taxon>
        <taxon>Aphidomorpha</taxon>
        <taxon>Aphidoidea</taxon>
        <taxon>Aphididae</taxon>
        <taxon>Aphidini</taxon>
        <taxon>Aphis</taxon>
        <taxon>Aphis</taxon>
    </lineage>
</organism>
<comment type="caution">
    <text evidence="1">The sequence shown here is derived from an EMBL/GenBank/DDBJ whole genome shotgun (WGS) entry which is preliminary data.</text>
</comment>
<protein>
    <submittedName>
        <fullName evidence="1">Uncharacterized protein</fullName>
    </submittedName>
</protein>
<dbReference type="OrthoDB" id="6586329at2759"/>
<dbReference type="Proteomes" id="UP000475862">
    <property type="component" value="Unassembled WGS sequence"/>
</dbReference>